<evidence type="ECO:0000256" key="6">
    <source>
        <dbReference type="ARBA" id="ARBA00022827"/>
    </source>
</evidence>
<dbReference type="InterPro" id="IPR017927">
    <property type="entry name" value="FAD-bd_FR_type"/>
</dbReference>
<accession>A0A3B0ZHA9</accession>
<dbReference type="InterPro" id="IPR039261">
    <property type="entry name" value="FNR_nucleotide-bd"/>
</dbReference>
<dbReference type="Pfam" id="PF00175">
    <property type="entry name" value="NAD_binding_1"/>
    <property type="match status" value="1"/>
</dbReference>
<dbReference type="PANTHER" id="PTHR47878:SF1">
    <property type="entry name" value="FLAVODOXIN_FERREDOXIN--NADP REDUCTASE"/>
    <property type="match status" value="1"/>
</dbReference>
<dbReference type="EC" id="1.18.1.2" evidence="3"/>
<dbReference type="GO" id="GO:0034599">
    <property type="term" value="P:cellular response to oxidative stress"/>
    <property type="evidence" value="ECO:0007669"/>
    <property type="project" value="TreeGrafter"/>
</dbReference>
<dbReference type="InterPro" id="IPR033892">
    <property type="entry name" value="FNR_bac"/>
</dbReference>
<keyword evidence="6" id="KW-0274">FAD</keyword>
<name>A0A3B0ZHA9_9ZZZZ</name>
<dbReference type="EMBL" id="UOFK01000211">
    <property type="protein sequence ID" value="VAW80096.1"/>
    <property type="molecule type" value="Genomic_DNA"/>
</dbReference>
<evidence type="ECO:0000256" key="2">
    <source>
        <dbReference type="ARBA" id="ARBA00008312"/>
    </source>
</evidence>
<dbReference type="InterPro" id="IPR051930">
    <property type="entry name" value="FNR_type-1"/>
</dbReference>
<evidence type="ECO:0000256" key="4">
    <source>
        <dbReference type="ARBA" id="ARBA00022630"/>
    </source>
</evidence>
<dbReference type="GO" id="GO:0000166">
    <property type="term" value="F:nucleotide binding"/>
    <property type="evidence" value="ECO:0007669"/>
    <property type="project" value="UniProtKB-KW"/>
</dbReference>
<evidence type="ECO:0000313" key="10">
    <source>
        <dbReference type="EMBL" id="VAW80096.1"/>
    </source>
</evidence>
<dbReference type="GO" id="GO:0042167">
    <property type="term" value="P:heme catabolic process"/>
    <property type="evidence" value="ECO:0007669"/>
    <property type="project" value="TreeGrafter"/>
</dbReference>
<keyword evidence="4" id="KW-0285">Flavoprotein</keyword>
<dbReference type="InterPro" id="IPR001433">
    <property type="entry name" value="OxRdtase_FAD/NAD-bd"/>
</dbReference>
<organism evidence="10">
    <name type="scientific">hydrothermal vent metagenome</name>
    <dbReference type="NCBI Taxonomy" id="652676"/>
    <lineage>
        <taxon>unclassified sequences</taxon>
        <taxon>metagenomes</taxon>
        <taxon>ecological metagenomes</taxon>
    </lineage>
</organism>
<proteinExistence type="inferred from homology"/>
<dbReference type="Gene3D" id="2.40.30.10">
    <property type="entry name" value="Translation factors"/>
    <property type="match status" value="1"/>
</dbReference>
<evidence type="ECO:0000256" key="8">
    <source>
        <dbReference type="ARBA" id="ARBA00023002"/>
    </source>
</evidence>
<keyword evidence="5" id="KW-0547">Nucleotide-binding</keyword>
<evidence type="ECO:0000256" key="5">
    <source>
        <dbReference type="ARBA" id="ARBA00022741"/>
    </source>
</evidence>
<reference evidence="10" key="1">
    <citation type="submission" date="2018-06" db="EMBL/GenBank/DDBJ databases">
        <authorList>
            <person name="Zhirakovskaya E."/>
        </authorList>
    </citation>
    <scope>NUCLEOTIDE SEQUENCE</scope>
</reference>
<sequence length="252" mass="28510">MVDINRKRWVEGRVQALHSWTDTLYSIRIEVDIEPFTAGQFTKIALPVNDELVGRPYSFVNAPAEPLLEFYFITVPNGPLTSHLVKLQPGDTIEVSRRASGFLTIDEVPDAHDLWLLSTGTAIGPFLSILKSQPVWERFKRVVLVHAVRRVEELSFSETIQTIRQVHADQFQFIPFVSRETTDFALQARIPIALNDGRLEERAGLQIATDSSQVMLCGNPDMVKDTSTALQARGLTLNRRRTPGHISVENYW</sequence>
<comment type="cofactor">
    <cofactor evidence="1">
        <name>FAD</name>
        <dbReference type="ChEBI" id="CHEBI:57692"/>
    </cofactor>
</comment>
<dbReference type="SUPFAM" id="SSF52343">
    <property type="entry name" value="Ferredoxin reductase-like, C-terminal NADP-linked domain"/>
    <property type="match status" value="1"/>
</dbReference>
<evidence type="ECO:0000256" key="7">
    <source>
        <dbReference type="ARBA" id="ARBA00022857"/>
    </source>
</evidence>
<gene>
    <name evidence="10" type="ORF">MNBD_GAMMA13-157</name>
</gene>
<evidence type="ECO:0000256" key="1">
    <source>
        <dbReference type="ARBA" id="ARBA00001974"/>
    </source>
</evidence>
<dbReference type="PROSITE" id="PS51384">
    <property type="entry name" value="FAD_FR"/>
    <property type="match status" value="1"/>
</dbReference>
<dbReference type="GO" id="GO:0004324">
    <property type="term" value="F:ferredoxin-NADP+ reductase activity"/>
    <property type="evidence" value="ECO:0007669"/>
    <property type="project" value="UniProtKB-EC"/>
</dbReference>
<dbReference type="CDD" id="cd06195">
    <property type="entry name" value="FNR1"/>
    <property type="match status" value="1"/>
</dbReference>
<dbReference type="SUPFAM" id="SSF63380">
    <property type="entry name" value="Riboflavin synthase domain-like"/>
    <property type="match status" value="1"/>
</dbReference>
<keyword evidence="8 10" id="KW-0560">Oxidoreductase</keyword>
<dbReference type="Pfam" id="PF00970">
    <property type="entry name" value="FAD_binding_6"/>
    <property type="match status" value="1"/>
</dbReference>
<dbReference type="AlphaFoldDB" id="A0A3B0ZHA9"/>
<dbReference type="Gene3D" id="3.40.50.80">
    <property type="entry name" value="Nucleotide-binding domain of ferredoxin-NADP reductase (FNR) module"/>
    <property type="match status" value="1"/>
</dbReference>
<dbReference type="InterPro" id="IPR017938">
    <property type="entry name" value="Riboflavin_synthase-like_b-brl"/>
</dbReference>
<evidence type="ECO:0000259" key="9">
    <source>
        <dbReference type="PROSITE" id="PS51384"/>
    </source>
</evidence>
<feature type="domain" description="FAD-binding FR-type" evidence="9">
    <location>
        <begin position="7"/>
        <end position="106"/>
    </location>
</feature>
<keyword evidence="7" id="KW-0521">NADP</keyword>
<dbReference type="InterPro" id="IPR008333">
    <property type="entry name" value="Cbr1-like_FAD-bd_dom"/>
</dbReference>
<evidence type="ECO:0000256" key="3">
    <source>
        <dbReference type="ARBA" id="ARBA00013223"/>
    </source>
</evidence>
<dbReference type="PANTHER" id="PTHR47878">
    <property type="entry name" value="OXIDOREDUCTASE FAD/NAD(P)-BINDING DOMAIN PROTEIN"/>
    <property type="match status" value="1"/>
</dbReference>
<comment type="similarity">
    <text evidence="2">Belongs to the ferredoxin--NADP reductase type 1 family.</text>
</comment>
<protein>
    <recommendedName>
        <fullName evidence="3">ferredoxin--NADP(+) reductase</fullName>
        <ecNumber evidence="3">1.18.1.2</ecNumber>
    </recommendedName>
</protein>